<proteinExistence type="predicted"/>
<dbReference type="GO" id="GO:0016747">
    <property type="term" value="F:acyltransferase activity, transferring groups other than amino-acyl groups"/>
    <property type="evidence" value="ECO:0007669"/>
    <property type="project" value="InterPro"/>
</dbReference>
<dbReference type="InterPro" id="IPR016181">
    <property type="entry name" value="Acyl_CoA_acyltransferase"/>
</dbReference>
<sequence length="176" mass="20204">MDIVIESGKANDSDELEQLYNDLNDHLARSVNYPEWIKGVYPVRQNAVDGVTQGNLYVARYDGIIIGSLILSHKPEPAYEKAKWKFASDDYSDIFVIHTFVVHPNFLKRGVGKALIDFSIEYGIKSHAKSIRLDVYENNIPAIKLYEKCGFNYINTVDLGLGHYGLKWFRLYERLL</sequence>
<gene>
    <name evidence="4" type="ORF">E4665_06490</name>
</gene>
<dbReference type="PANTHER" id="PTHR43420">
    <property type="entry name" value="ACETYLTRANSFERASE"/>
    <property type="match status" value="1"/>
</dbReference>
<dbReference type="Gene3D" id="3.40.630.30">
    <property type="match status" value="1"/>
</dbReference>
<dbReference type="InterPro" id="IPR050680">
    <property type="entry name" value="YpeA/RimI_acetyltransf"/>
</dbReference>
<evidence type="ECO:0000256" key="1">
    <source>
        <dbReference type="ARBA" id="ARBA00022679"/>
    </source>
</evidence>
<dbReference type="CDD" id="cd04301">
    <property type="entry name" value="NAT_SF"/>
    <property type="match status" value="1"/>
</dbReference>
<name>A0A4Z0GR98_9BACL</name>
<evidence type="ECO:0000259" key="3">
    <source>
        <dbReference type="PROSITE" id="PS51186"/>
    </source>
</evidence>
<keyword evidence="5" id="KW-1185">Reference proteome</keyword>
<keyword evidence="1 4" id="KW-0808">Transferase</keyword>
<keyword evidence="2" id="KW-0012">Acyltransferase</keyword>
<dbReference type="PANTHER" id="PTHR43420:SF47">
    <property type="entry name" value="N-ACETYLTRANSFERASE DOMAIN-CONTAINING PROTEIN"/>
    <property type="match status" value="1"/>
</dbReference>
<dbReference type="OrthoDB" id="9796381at2"/>
<dbReference type="RefSeq" id="WP_135347986.1">
    <property type="nucleotide sequence ID" value="NZ_SRJD01000005.1"/>
</dbReference>
<protein>
    <submittedName>
        <fullName evidence="4">GNAT family N-acetyltransferase</fullName>
    </submittedName>
</protein>
<dbReference type="InterPro" id="IPR000182">
    <property type="entry name" value="GNAT_dom"/>
</dbReference>
<dbReference type="SUPFAM" id="SSF55729">
    <property type="entry name" value="Acyl-CoA N-acyltransferases (Nat)"/>
    <property type="match status" value="1"/>
</dbReference>
<dbReference type="Pfam" id="PF00583">
    <property type="entry name" value="Acetyltransf_1"/>
    <property type="match status" value="1"/>
</dbReference>
<evidence type="ECO:0000313" key="5">
    <source>
        <dbReference type="Proteomes" id="UP000298347"/>
    </source>
</evidence>
<organism evidence="4 5">
    <name type="scientific">Sporolactobacillus shoreae</name>
    <dbReference type="NCBI Taxonomy" id="1465501"/>
    <lineage>
        <taxon>Bacteria</taxon>
        <taxon>Bacillati</taxon>
        <taxon>Bacillota</taxon>
        <taxon>Bacilli</taxon>
        <taxon>Bacillales</taxon>
        <taxon>Sporolactobacillaceae</taxon>
        <taxon>Sporolactobacillus</taxon>
    </lineage>
</organism>
<accession>A0A4Z0GR98</accession>
<reference evidence="4 5" key="1">
    <citation type="journal article" date="2015" name="Int. J. Syst. Evol. Microbiol.">
        <title>Sporolactobacillus shoreae sp. nov. and Sporolactobacillus spathodeae sp. nov., two spore-forming lactic acid bacteria isolated from tree barks in Thailand.</title>
        <authorList>
            <person name="Thamacharoensuk T."/>
            <person name="Kitahara M."/>
            <person name="Ohkuma M."/>
            <person name="Thongchul N."/>
            <person name="Tanasupawat S."/>
        </authorList>
    </citation>
    <scope>NUCLEOTIDE SEQUENCE [LARGE SCALE GENOMIC DNA]</scope>
    <source>
        <strain evidence="4 5">BK92</strain>
    </source>
</reference>
<dbReference type="Proteomes" id="UP000298347">
    <property type="component" value="Unassembled WGS sequence"/>
</dbReference>
<evidence type="ECO:0000313" key="4">
    <source>
        <dbReference type="EMBL" id="TGA98966.1"/>
    </source>
</evidence>
<dbReference type="PROSITE" id="PS51186">
    <property type="entry name" value="GNAT"/>
    <property type="match status" value="1"/>
</dbReference>
<dbReference type="AlphaFoldDB" id="A0A4Z0GR98"/>
<feature type="domain" description="N-acetyltransferase" evidence="3">
    <location>
        <begin position="3"/>
        <end position="173"/>
    </location>
</feature>
<comment type="caution">
    <text evidence="4">The sequence shown here is derived from an EMBL/GenBank/DDBJ whole genome shotgun (WGS) entry which is preliminary data.</text>
</comment>
<evidence type="ECO:0000256" key="2">
    <source>
        <dbReference type="ARBA" id="ARBA00023315"/>
    </source>
</evidence>
<dbReference type="EMBL" id="SRJD01000005">
    <property type="protein sequence ID" value="TGA98966.1"/>
    <property type="molecule type" value="Genomic_DNA"/>
</dbReference>